<dbReference type="Gene3D" id="3.30.450.40">
    <property type="match status" value="1"/>
</dbReference>
<evidence type="ECO:0000256" key="2">
    <source>
        <dbReference type="ARBA" id="ARBA00022840"/>
    </source>
</evidence>
<dbReference type="Pfam" id="PF00158">
    <property type="entry name" value="Sigma54_activat"/>
    <property type="match status" value="1"/>
</dbReference>
<keyword evidence="1" id="KW-0547">Nucleotide-binding</keyword>
<feature type="domain" description="Sigma-54 factor interaction" evidence="6">
    <location>
        <begin position="345"/>
        <end position="575"/>
    </location>
</feature>
<dbReference type="RefSeq" id="WP_158425644.1">
    <property type="nucleotide sequence ID" value="NZ_JAOQJQ010000005.1"/>
</dbReference>
<dbReference type="SUPFAM" id="SSF46689">
    <property type="entry name" value="Homeodomain-like"/>
    <property type="match status" value="1"/>
</dbReference>
<dbReference type="InterPro" id="IPR009057">
    <property type="entry name" value="Homeodomain-like_sf"/>
</dbReference>
<dbReference type="PROSITE" id="PS00675">
    <property type="entry name" value="SIGMA54_INTERACT_1"/>
    <property type="match status" value="1"/>
</dbReference>
<dbReference type="Gene3D" id="1.10.8.60">
    <property type="match status" value="1"/>
</dbReference>
<evidence type="ECO:0000259" key="6">
    <source>
        <dbReference type="PROSITE" id="PS50045"/>
    </source>
</evidence>
<dbReference type="InterPro" id="IPR035965">
    <property type="entry name" value="PAS-like_dom_sf"/>
</dbReference>
<evidence type="ECO:0000256" key="4">
    <source>
        <dbReference type="ARBA" id="ARBA00023125"/>
    </source>
</evidence>
<dbReference type="Gene3D" id="3.30.450.20">
    <property type="entry name" value="PAS domain"/>
    <property type="match status" value="1"/>
</dbReference>
<evidence type="ECO:0000313" key="7">
    <source>
        <dbReference type="EMBL" id="MCU6762986.1"/>
    </source>
</evidence>
<evidence type="ECO:0000313" key="8">
    <source>
        <dbReference type="Proteomes" id="UP001652442"/>
    </source>
</evidence>
<dbReference type="InterPro" id="IPR002197">
    <property type="entry name" value="HTH_Fis"/>
</dbReference>
<dbReference type="Pfam" id="PF25601">
    <property type="entry name" value="AAA_lid_14"/>
    <property type="match status" value="1"/>
</dbReference>
<dbReference type="InterPro" id="IPR027417">
    <property type="entry name" value="P-loop_NTPase"/>
</dbReference>
<evidence type="ECO:0000256" key="3">
    <source>
        <dbReference type="ARBA" id="ARBA00023015"/>
    </source>
</evidence>
<gene>
    <name evidence="7" type="ORF">OCV88_11715</name>
</gene>
<keyword evidence="2" id="KW-0067">ATP-binding</keyword>
<name>A0ABT2TMH3_9FIRM</name>
<dbReference type="CDD" id="cd00009">
    <property type="entry name" value="AAA"/>
    <property type="match status" value="1"/>
</dbReference>
<sequence>MLFTKEYIQQLKEARNAFIEENKRPDHTVRDVIQQSWIRSKSFGIDPEDTRAEILSQTEIQKKITENQLLYDTASSFMEYLYQLVKGSGFMIIFADREGYILNSVGDPDILKIAQTQSNPLVIGSCRSEAALGTNAVGTPLCTGKPIQIFAYEHYITPSSDWTCSGAPVIVNGQIVGVLALSGNRDRVHPHTLGMVMAASEAISREIHLKAANTQLTDLKNQLQTAIDSIHSGAFLLDEHFKVSLVNSLTLSALECKEEDLMGHSYREFFPDLKLEEITDNIYDYETTISGKNKPIKCFISVKSVHTSRFSNKETFLISFRKTEHIRSLVNKVIGSDARYDFDNIIGSCPAMTRTKELARLVAGGNTTVLITGESGTGKELFAHALHNNSSFSGGPFVAINCGAIPKELIESELFGYEAGAFTGAKKEGRAGKFELANEGTIFLDEIGDMPYDVQIRLLRVLQERCVTRVGGKKSIPLNIRVIAATNCDLEEAIREHTFRRDLYYRLNVFNLHIPPLRERGDDIMLLTRYFLEKYRKPEYDPITRITPEVEQIFLSYPWMGNIRELENTIERVCILTQNGILSPEALPHNMKAYPLQESGKAVSVCAKPFHTDTDSCQQQKAHPEILSADESEQRLIIEHLKNSGGNIKKAAESLGISRRTLYRKLEKYHINSDELRQS</sequence>
<dbReference type="PROSITE" id="PS50045">
    <property type="entry name" value="SIGMA54_INTERACT_4"/>
    <property type="match status" value="1"/>
</dbReference>
<reference evidence="7 8" key="1">
    <citation type="journal article" date="2021" name="ISME Commun">
        <title>Automated analysis of genomic sequences facilitates high-throughput and comprehensive description of bacteria.</title>
        <authorList>
            <person name="Hitch T.C.A."/>
        </authorList>
    </citation>
    <scope>NUCLEOTIDE SEQUENCE [LARGE SCALE GENOMIC DNA]</scope>
    <source>
        <strain evidence="7 8">Sanger_109</strain>
    </source>
</reference>
<dbReference type="InterPro" id="IPR058031">
    <property type="entry name" value="AAA_lid_NorR"/>
</dbReference>
<dbReference type="InterPro" id="IPR025662">
    <property type="entry name" value="Sigma_54_int_dom_ATP-bd_1"/>
</dbReference>
<evidence type="ECO:0000256" key="5">
    <source>
        <dbReference type="ARBA" id="ARBA00023163"/>
    </source>
</evidence>
<dbReference type="InterPro" id="IPR002078">
    <property type="entry name" value="Sigma_54_int"/>
</dbReference>
<dbReference type="PROSITE" id="PS00676">
    <property type="entry name" value="SIGMA54_INTERACT_2"/>
    <property type="match status" value="1"/>
</dbReference>
<dbReference type="Pfam" id="PF01590">
    <property type="entry name" value="GAF"/>
    <property type="match status" value="1"/>
</dbReference>
<evidence type="ECO:0000256" key="1">
    <source>
        <dbReference type="ARBA" id="ARBA00022741"/>
    </source>
</evidence>
<comment type="caution">
    <text evidence="7">The sequence shown here is derived from an EMBL/GenBank/DDBJ whole genome shotgun (WGS) entry which is preliminary data.</text>
</comment>
<keyword evidence="3" id="KW-0805">Transcription regulation</keyword>
<dbReference type="Proteomes" id="UP001652442">
    <property type="component" value="Unassembled WGS sequence"/>
</dbReference>
<keyword evidence="8" id="KW-1185">Reference proteome</keyword>
<dbReference type="Gene3D" id="3.40.50.300">
    <property type="entry name" value="P-loop containing nucleotide triphosphate hydrolases"/>
    <property type="match status" value="1"/>
</dbReference>
<dbReference type="SMART" id="SM00382">
    <property type="entry name" value="AAA"/>
    <property type="match status" value="1"/>
</dbReference>
<dbReference type="InterPro" id="IPR003018">
    <property type="entry name" value="GAF"/>
</dbReference>
<dbReference type="PANTHER" id="PTHR32071:SF57">
    <property type="entry name" value="C4-DICARBOXYLATE TRANSPORT TRANSCRIPTIONAL REGULATORY PROTEIN DCTD"/>
    <property type="match status" value="1"/>
</dbReference>
<dbReference type="Pfam" id="PF02954">
    <property type="entry name" value="HTH_8"/>
    <property type="match status" value="1"/>
</dbReference>
<dbReference type="SMART" id="SM00091">
    <property type="entry name" value="PAS"/>
    <property type="match status" value="1"/>
</dbReference>
<dbReference type="InterPro" id="IPR000014">
    <property type="entry name" value="PAS"/>
</dbReference>
<dbReference type="EMBL" id="JAOQJQ010000005">
    <property type="protein sequence ID" value="MCU6762986.1"/>
    <property type="molecule type" value="Genomic_DNA"/>
</dbReference>
<dbReference type="InterPro" id="IPR003593">
    <property type="entry name" value="AAA+_ATPase"/>
</dbReference>
<organism evidence="7 8">
    <name type="scientific">Brotonthovivens ammoniilytica</name>
    <dbReference type="NCBI Taxonomy" id="2981725"/>
    <lineage>
        <taxon>Bacteria</taxon>
        <taxon>Bacillati</taxon>
        <taxon>Bacillota</taxon>
        <taxon>Clostridia</taxon>
        <taxon>Lachnospirales</taxon>
        <taxon>Lachnospiraceae</taxon>
        <taxon>Brotonthovivens</taxon>
    </lineage>
</organism>
<dbReference type="Gene3D" id="1.10.10.60">
    <property type="entry name" value="Homeodomain-like"/>
    <property type="match status" value="1"/>
</dbReference>
<protein>
    <submittedName>
        <fullName evidence="7">Sigma-54-dependent Fis family transcriptional regulator</fullName>
    </submittedName>
</protein>
<keyword evidence="4" id="KW-0238">DNA-binding</keyword>
<dbReference type="SUPFAM" id="SSF55785">
    <property type="entry name" value="PYP-like sensor domain (PAS domain)"/>
    <property type="match status" value="1"/>
</dbReference>
<proteinExistence type="predicted"/>
<dbReference type="PANTHER" id="PTHR32071">
    <property type="entry name" value="TRANSCRIPTIONAL REGULATORY PROTEIN"/>
    <property type="match status" value="1"/>
</dbReference>
<accession>A0ABT2TMH3</accession>
<dbReference type="PRINTS" id="PR01590">
    <property type="entry name" value="HTHFIS"/>
</dbReference>
<dbReference type="InterPro" id="IPR029016">
    <property type="entry name" value="GAF-like_dom_sf"/>
</dbReference>
<dbReference type="SUPFAM" id="SSF52540">
    <property type="entry name" value="P-loop containing nucleoside triphosphate hydrolases"/>
    <property type="match status" value="1"/>
</dbReference>
<keyword evidence="5" id="KW-0804">Transcription</keyword>
<dbReference type="InterPro" id="IPR025943">
    <property type="entry name" value="Sigma_54_int_dom_ATP-bd_2"/>
</dbReference>